<dbReference type="PROSITE" id="PS00108">
    <property type="entry name" value="PROTEIN_KINASE_ST"/>
    <property type="match status" value="1"/>
</dbReference>
<evidence type="ECO:0000256" key="1">
    <source>
        <dbReference type="ARBA" id="ARBA00004251"/>
    </source>
</evidence>
<name>A0A833RBT9_9POAL</name>
<evidence type="ECO:0000256" key="20">
    <source>
        <dbReference type="ARBA" id="ARBA00047899"/>
    </source>
</evidence>
<dbReference type="Gene3D" id="3.80.10.10">
    <property type="entry name" value="Ribonuclease Inhibitor"/>
    <property type="match status" value="5"/>
</dbReference>
<dbReference type="FunFam" id="1.10.510.10:FF:000358">
    <property type="entry name" value="Putative leucine-rich repeat receptor-like serine/threonine-protein kinase"/>
    <property type="match status" value="1"/>
</dbReference>
<evidence type="ECO:0000256" key="27">
    <source>
        <dbReference type="SAM" id="SignalP"/>
    </source>
</evidence>
<evidence type="ECO:0000259" key="28">
    <source>
        <dbReference type="PROSITE" id="PS50011"/>
    </source>
</evidence>
<evidence type="ECO:0000256" key="3">
    <source>
        <dbReference type="ARBA" id="ARBA00008684"/>
    </source>
</evidence>
<comment type="function">
    <text evidence="23">The processed protein kinase Xa21 chain released by protein cleavage after X.oryzae pv. oryzae protein Ax21 detection translocates into the nucleus where it can bind and regulate WRKY62, a transcription factor. Confers resistance to the bacterial pathogen X.oryzae pv. oryzae (Xoo).</text>
</comment>
<evidence type="ECO:0000256" key="4">
    <source>
        <dbReference type="ARBA" id="ARBA00012513"/>
    </source>
</evidence>
<keyword evidence="7" id="KW-0597">Phosphoprotein</keyword>
<evidence type="ECO:0000256" key="7">
    <source>
        <dbReference type="ARBA" id="ARBA00022553"/>
    </source>
</evidence>
<keyword evidence="8" id="KW-0433">Leucine-rich repeat</keyword>
<dbReference type="InterPro" id="IPR008271">
    <property type="entry name" value="Ser/Thr_kinase_AS"/>
</dbReference>
<feature type="domain" description="Protein kinase" evidence="28">
    <location>
        <begin position="828"/>
        <end position="1153"/>
    </location>
</feature>
<comment type="similarity">
    <text evidence="3">Belongs to the protein kinase superfamily. Ser/Thr protein kinase family.</text>
</comment>
<feature type="binding site" evidence="25">
    <location>
        <position position="857"/>
    </location>
    <ligand>
        <name>ATP</name>
        <dbReference type="ChEBI" id="CHEBI:30616"/>
    </ligand>
</feature>
<evidence type="ECO:0000256" key="26">
    <source>
        <dbReference type="SAM" id="Phobius"/>
    </source>
</evidence>
<dbReference type="Pfam" id="PF00560">
    <property type="entry name" value="LRR_1"/>
    <property type="match status" value="10"/>
</dbReference>
<keyword evidence="18 29" id="KW-0675">Receptor</keyword>
<evidence type="ECO:0000256" key="11">
    <source>
        <dbReference type="ARBA" id="ARBA00022729"/>
    </source>
</evidence>
<evidence type="ECO:0000256" key="23">
    <source>
        <dbReference type="ARBA" id="ARBA00056628"/>
    </source>
</evidence>
<evidence type="ECO:0000256" key="17">
    <source>
        <dbReference type="ARBA" id="ARBA00023136"/>
    </source>
</evidence>
<evidence type="ECO:0000256" key="2">
    <source>
        <dbReference type="ARBA" id="ARBA00004389"/>
    </source>
</evidence>
<dbReference type="InterPro" id="IPR011009">
    <property type="entry name" value="Kinase-like_dom_sf"/>
</dbReference>
<evidence type="ECO:0000256" key="6">
    <source>
        <dbReference type="ARBA" id="ARBA00022527"/>
    </source>
</evidence>
<dbReference type="InterPro" id="IPR032675">
    <property type="entry name" value="LRR_dom_sf"/>
</dbReference>
<proteinExistence type="inferred from homology"/>
<accession>A0A833RBT9</accession>
<comment type="catalytic activity">
    <reaction evidence="21">
        <text>L-seryl-[protein] + ATP = O-phospho-L-seryl-[protein] + ADP + H(+)</text>
        <dbReference type="Rhea" id="RHEA:17989"/>
        <dbReference type="Rhea" id="RHEA-COMP:9863"/>
        <dbReference type="Rhea" id="RHEA-COMP:11604"/>
        <dbReference type="ChEBI" id="CHEBI:15378"/>
        <dbReference type="ChEBI" id="CHEBI:29999"/>
        <dbReference type="ChEBI" id="CHEBI:30616"/>
        <dbReference type="ChEBI" id="CHEBI:83421"/>
        <dbReference type="ChEBI" id="CHEBI:456216"/>
        <dbReference type="EC" id="2.7.11.1"/>
    </reaction>
</comment>
<keyword evidence="9" id="KW-0808">Transferase</keyword>
<dbReference type="FunFam" id="3.80.10.10:FF:000288">
    <property type="entry name" value="LRR receptor-like serine/threonine-protein kinase EFR"/>
    <property type="match status" value="1"/>
</dbReference>
<evidence type="ECO:0000256" key="25">
    <source>
        <dbReference type="PROSITE-ProRule" id="PRU10141"/>
    </source>
</evidence>
<dbReference type="SMART" id="SM00369">
    <property type="entry name" value="LRR_TYP"/>
    <property type="match status" value="9"/>
</dbReference>
<evidence type="ECO:0000256" key="21">
    <source>
        <dbReference type="ARBA" id="ARBA00048679"/>
    </source>
</evidence>
<dbReference type="InterPro" id="IPR003591">
    <property type="entry name" value="Leu-rich_rpt_typical-subtyp"/>
</dbReference>
<protein>
    <recommendedName>
        <fullName evidence="24">Receptor kinase-like protein Xa21</fullName>
        <ecNumber evidence="4">2.7.11.1</ecNumber>
    </recommendedName>
</protein>
<evidence type="ECO:0000256" key="15">
    <source>
        <dbReference type="ARBA" id="ARBA00022840"/>
    </source>
</evidence>
<dbReference type="SMART" id="SM00220">
    <property type="entry name" value="S_TKc"/>
    <property type="match status" value="1"/>
</dbReference>
<dbReference type="InterPro" id="IPR001611">
    <property type="entry name" value="Leu-rich_rpt"/>
</dbReference>
<keyword evidence="6" id="KW-0723">Serine/threonine-protein kinase</keyword>
<evidence type="ECO:0000256" key="19">
    <source>
        <dbReference type="ARBA" id="ARBA00023180"/>
    </source>
</evidence>
<keyword evidence="16 26" id="KW-1133">Transmembrane helix</keyword>
<dbReference type="FunFam" id="3.80.10.10:FF:000275">
    <property type="entry name" value="Leucine-rich repeat receptor-like protein kinase"/>
    <property type="match status" value="1"/>
</dbReference>
<dbReference type="SUPFAM" id="SSF56112">
    <property type="entry name" value="Protein kinase-like (PK-like)"/>
    <property type="match status" value="1"/>
</dbReference>
<evidence type="ECO:0000256" key="5">
    <source>
        <dbReference type="ARBA" id="ARBA00022475"/>
    </source>
</evidence>
<evidence type="ECO:0000313" key="30">
    <source>
        <dbReference type="Proteomes" id="UP000623129"/>
    </source>
</evidence>
<dbReference type="Proteomes" id="UP000623129">
    <property type="component" value="Unassembled WGS sequence"/>
</dbReference>
<reference evidence="29" key="1">
    <citation type="submission" date="2020-01" db="EMBL/GenBank/DDBJ databases">
        <title>Genome sequence of Kobresia littledalei, the first chromosome-level genome in the family Cyperaceae.</title>
        <authorList>
            <person name="Qu G."/>
        </authorList>
    </citation>
    <scope>NUCLEOTIDE SEQUENCE</scope>
    <source>
        <strain evidence="29">C.B.Clarke</strain>
        <tissue evidence="29">Leaf</tissue>
    </source>
</reference>
<dbReference type="OrthoDB" id="10027416at2759"/>
<feature type="transmembrane region" description="Helical" evidence="26">
    <location>
        <begin position="771"/>
        <end position="796"/>
    </location>
</feature>
<dbReference type="InterPro" id="IPR017441">
    <property type="entry name" value="Protein_kinase_ATP_BS"/>
</dbReference>
<dbReference type="GO" id="GO:0005886">
    <property type="term" value="C:plasma membrane"/>
    <property type="evidence" value="ECO:0007669"/>
    <property type="project" value="UniProtKB-SubCell"/>
</dbReference>
<organism evidence="29 30">
    <name type="scientific">Carex littledalei</name>
    <dbReference type="NCBI Taxonomy" id="544730"/>
    <lineage>
        <taxon>Eukaryota</taxon>
        <taxon>Viridiplantae</taxon>
        <taxon>Streptophyta</taxon>
        <taxon>Embryophyta</taxon>
        <taxon>Tracheophyta</taxon>
        <taxon>Spermatophyta</taxon>
        <taxon>Magnoliopsida</taxon>
        <taxon>Liliopsida</taxon>
        <taxon>Poales</taxon>
        <taxon>Cyperaceae</taxon>
        <taxon>Cyperoideae</taxon>
        <taxon>Cariceae</taxon>
        <taxon>Carex</taxon>
        <taxon>Carex subgen. Euthyceras</taxon>
    </lineage>
</organism>
<dbReference type="SUPFAM" id="SSF52047">
    <property type="entry name" value="RNI-like"/>
    <property type="match status" value="1"/>
</dbReference>
<dbReference type="Pfam" id="PF08263">
    <property type="entry name" value="LRRNT_2"/>
    <property type="match status" value="1"/>
</dbReference>
<dbReference type="Gene3D" id="1.10.510.10">
    <property type="entry name" value="Transferase(Phosphotransferase) domain 1"/>
    <property type="match status" value="1"/>
</dbReference>
<dbReference type="Gene3D" id="3.30.200.20">
    <property type="entry name" value="Phosphorylase Kinase, domain 1"/>
    <property type="match status" value="1"/>
</dbReference>
<dbReference type="PANTHER" id="PTHR48056:SF89">
    <property type="entry name" value="OS06G0585982 PROTEIN"/>
    <property type="match status" value="1"/>
</dbReference>
<dbReference type="InterPro" id="IPR000719">
    <property type="entry name" value="Prot_kinase_dom"/>
</dbReference>
<dbReference type="PROSITE" id="PS00107">
    <property type="entry name" value="PROTEIN_KINASE_ATP"/>
    <property type="match status" value="1"/>
</dbReference>
<dbReference type="Pfam" id="PF13855">
    <property type="entry name" value="LRR_8"/>
    <property type="match status" value="1"/>
</dbReference>
<comment type="catalytic activity">
    <reaction evidence="20">
        <text>L-threonyl-[protein] + ATP = O-phospho-L-threonyl-[protein] + ADP + H(+)</text>
        <dbReference type="Rhea" id="RHEA:46608"/>
        <dbReference type="Rhea" id="RHEA-COMP:11060"/>
        <dbReference type="Rhea" id="RHEA-COMP:11605"/>
        <dbReference type="ChEBI" id="CHEBI:15378"/>
        <dbReference type="ChEBI" id="CHEBI:30013"/>
        <dbReference type="ChEBI" id="CHEBI:30616"/>
        <dbReference type="ChEBI" id="CHEBI:61977"/>
        <dbReference type="ChEBI" id="CHEBI:456216"/>
        <dbReference type="EC" id="2.7.11.1"/>
    </reaction>
</comment>
<keyword evidence="14 29" id="KW-0418">Kinase</keyword>
<evidence type="ECO:0000256" key="24">
    <source>
        <dbReference type="ARBA" id="ARBA00072040"/>
    </source>
</evidence>
<keyword evidence="13 25" id="KW-0547">Nucleotide-binding</keyword>
<keyword evidence="30" id="KW-1185">Reference proteome</keyword>
<keyword evidence="11 27" id="KW-0732">Signal</keyword>
<dbReference type="PROSITE" id="PS50011">
    <property type="entry name" value="PROTEIN_KINASE_DOM"/>
    <property type="match status" value="1"/>
</dbReference>
<feature type="chain" id="PRO_5032948819" description="Receptor kinase-like protein Xa21" evidence="27">
    <location>
        <begin position="30"/>
        <end position="1153"/>
    </location>
</feature>
<sequence length="1153" mass="125936">MPPSHTHTAPFLSLSIAFFLFFFSQSISATTNFTDRDTLLQFKSQLTDPLGALSSWSSNTSLNLCKWRGVTCGQNNHSRVIALDLDSLGLSGSLPPYVTNLTFLKRFNVPNNSLSGHIPSELGLLQHLQYLNLSMNYFQGEIPSNLSSCTNLEVLSLSSNRLGGEIPPNLSQCKNLKIIALTDNAIEGAIPEEFGQLQNLTKIFFQDNNLTGTIPWQLGMSSSLTHVILTNNSLTGEIPPYLANSTSLHALYLSSNKLTGEIPPTLFNNPNLAYIQLMSNEFSGHIPPFSLNPSPIIYLALSANNLTGPIPSSVGNLTLLDTLLLAYNNLEGSIPQELQKVPSLKGLDLSINRLSGPIPHFVYNISSLVYLGLGNNNFSGELPQDIGYTLPNLQYLIMTSNKLKGPIPSSLAKLSGLVTLDFGGNDFSGVVPDLETLISLHELDLGWNQLEGSITTILHSLTNCPELVNLYLEDNNFEGTLPRSIGKLSQNLQLMMLGGNKISGTIPIELGNLTSLYTLFIDRNLLSDSIPPSIGNLTQLVFLRLSRNNLSGPIPSSLGNLDQLSQIYLNENQLNGSIPKSFGNCIRLNMANFSCNNLQGQIPNELVSISSFTQALDLSHNSLTGPVPLEVGKLNNIGVLNISHNQFYGEIPSSLGNCLLLEYLHMEGNLLEGSIPSSFTALKGLNEIDLSSNNLSGKIPDFFKSFGSLYYLNLSFNDFDGSVPTGGIFSNQSELFIQGNKKLCANDPNIFQEISSCSALGASSRKSNSHLLMILVLVIGIIVILAFVVSSLLLLWRKAHRGVSSPDQAKEKFRKVSYADLQKATNGFSPGNLVGSGRFGSVYKGTIEFEVNPVAIKVFNLNLRGGMKSFTTECDALRNLRHRNLVRVITSCSTINHFGNDFRALVFEYMPNGSLEEWLHPKSTGKELTLAQRICIAIDVASALEYLHDGCGLPIVHCDVKPSNILLDNAMTAHVSDFGIAEFLVRTMEKMKNSSSLPGLRGSIGYIAPVPISMANNISFPMDHGEKTVEYGMGCKATTAGDVYSFGVLLLEMLTGKRPTDETFKEGLSLPSFVNEAFPERIIEIVDSAILRKMSNVESDLPDQRTIRCVIQLIKVALSCTTQLPKHRIKMQQVAAEIASIWQVFSNWSLSEH</sequence>
<dbReference type="InterPro" id="IPR050647">
    <property type="entry name" value="Plant_LRR-RLKs"/>
</dbReference>
<keyword evidence="15 25" id="KW-0067">ATP-binding</keyword>
<dbReference type="InterPro" id="IPR013210">
    <property type="entry name" value="LRR_N_plant-typ"/>
</dbReference>
<keyword evidence="5" id="KW-1003">Cell membrane</keyword>
<keyword evidence="17 26" id="KW-0472">Membrane</keyword>
<dbReference type="EC" id="2.7.11.1" evidence="4"/>
<dbReference type="GO" id="GO:0005524">
    <property type="term" value="F:ATP binding"/>
    <property type="evidence" value="ECO:0007669"/>
    <property type="project" value="UniProtKB-UniRule"/>
</dbReference>
<dbReference type="FunFam" id="3.80.10.10:FF:000095">
    <property type="entry name" value="LRR receptor-like serine/threonine-protein kinase GSO1"/>
    <property type="match status" value="1"/>
</dbReference>
<comment type="function">
    <text evidence="22">Receptor kinase that detects X.oryzae pv. oryzae protein Ax21 to promote innate immunity. Following X.oryzae pv. oryzae protein Ax21 detection, undergoes cleavage, releasing the processed protein kinase Xa21 chain.</text>
</comment>
<gene>
    <name evidence="29" type="ORF">FCM35_KLT17366</name>
</gene>
<evidence type="ECO:0000256" key="18">
    <source>
        <dbReference type="ARBA" id="ARBA00023170"/>
    </source>
</evidence>
<dbReference type="EMBL" id="SWLB01000005">
    <property type="protein sequence ID" value="KAF3338529.1"/>
    <property type="molecule type" value="Genomic_DNA"/>
</dbReference>
<evidence type="ECO:0000256" key="13">
    <source>
        <dbReference type="ARBA" id="ARBA00022741"/>
    </source>
</evidence>
<comment type="caution">
    <text evidence="29">The sequence shown here is derived from an EMBL/GenBank/DDBJ whole genome shotgun (WGS) entry which is preliminary data.</text>
</comment>
<keyword evidence="10 26" id="KW-0812">Transmembrane</keyword>
<dbReference type="GO" id="GO:0004674">
    <property type="term" value="F:protein serine/threonine kinase activity"/>
    <property type="evidence" value="ECO:0007669"/>
    <property type="project" value="UniProtKB-KW"/>
</dbReference>
<dbReference type="GO" id="GO:0005789">
    <property type="term" value="C:endoplasmic reticulum membrane"/>
    <property type="evidence" value="ECO:0007669"/>
    <property type="project" value="UniProtKB-SubCell"/>
</dbReference>
<dbReference type="GO" id="GO:0033612">
    <property type="term" value="F:receptor serine/threonine kinase binding"/>
    <property type="evidence" value="ECO:0007669"/>
    <property type="project" value="TreeGrafter"/>
</dbReference>
<evidence type="ECO:0000256" key="22">
    <source>
        <dbReference type="ARBA" id="ARBA00054320"/>
    </source>
</evidence>
<evidence type="ECO:0000313" key="29">
    <source>
        <dbReference type="EMBL" id="KAF3338529.1"/>
    </source>
</evidence>
<evidence type="ECO:0000256" key="10">
    <source>
        <dbReference type="ARBA" id="ARBA00022692"/>
    </source>
</evidence>
<evidence type="ECO:0000256" key="12">
    <source>
        <dbReference type="ARBA" id="ARBA00022737"/>
    </source>
</evidence>
<dbReference type="FunFam" id="3.30.200.20:FF:000432">
    <property type="entry name" value="LRR receptor-like serine/threonine-protein kinase EFR"/>
    <property type="match status" value="1"/>
</dbReference>
<evidence type="ECO:0000256" key="16">
    <source>
        <dbReference type="ARBA" id="ARBA00022989"/>
    </source>
</evidence>
<evidence type="ECO:0000256" key="8">
    <source>
        <dbReference type="ARBA" id="ARBA00022614"/>
    </source>
</evidence>
<evidence type="ECO:0000256" key="14">
    <source>
        <dbReference type="ARBA" id="ARBA00022777"/>
    </source>
</evidence>
<dbReference type="Pfam" id="PF00069">
    <property type="entry name" value="Pkinase"/>
    <property type="match status" value="1"/>
</dbReference>
<dbReference type="AlphaFoldDB" id="A0A833RBT9"/>
<dbReference type="SUPFAM" id="SSF52058">
    <property type="entry name" value="L domain-like"/>
    <property type="match status" value="1"/>
</dbReference>
<feature type="signal peptide" evidence="27">
    <location>
        <begin position="1"/>
        <end position="29"/>
    </location>
</feature>
<keyword evidence="19" id="KW-0325">Glycoprotein</keyword>
<dbReference type="PANTHER" id="PTHR48056">
    <property type="entry name" value="LRR RECEPTOR-LIKE SERINE/THREONINE-PROTEIN KINASE-RELATED"/>
    <property type="match status" value="1"/>
</dbReference>
<keyword evidence="12" id="KW-0677">Repeat</keyword>
<evidence type="ECO:0000256" key="9">
    <source>
        <dbReference type="ARBA" id="ARBA00022679"/>
    </source>
</evidence>
<comment type="subcellular location">
    <subcellularLocation>
        <location evidence="1">Cell membrane</location>
        <topology evidence="1">Single-pass type I membrane protein</topology>
    </subcellularLocation>
    <subcellularLocation>
        <location evidence="2">Endoplasmic reticulum membrane</location>
        <topology evidence="2">Single-pass membrane protein</topology>
    </subcellularLocation>
</comment>